<feature type="transmembrane region" description="Helical" evidence="1">
    <location>
        <begin position="7"/>
        <end position="32"/>
    </location>
</feature>
<keyword evidence="3" id="KW-1185">Reference proteome</keyword>
<gene>
    <name evidence="2" type="ORF">EPA86_03205</name>
</gene>
<dbReference type="InterPro" id="IPR005625">
    <property type="entry name" value="PepSY-ass_TM"/>
</dbReference>
<dbReference type="RefSeq" id="WP_140601822.1">
    <property type="nucleotide sequence ID" value="NZ_SAWY01000005.1"/>
</dbReference>
<organism evidence="2 3">
    <name type="scientific">Litorilituus lipolyticus</name>
    <dbReference type="NCBI Taxonomy" id="2491017"/>
    <lineage>
        <taxon>Bacteria</taxon>
        <taxon>Pseudomonadati</taxon>
        <taxon>Pseudomonadota</taxon>
        <taxon>Gammaproteobacteria</taxon>
        <taxon>Alteromonadales</taxon>
        <taxon>Colwelliaceae</taxon>
        <taxon>Litorilituus</taxon>
    </lineage>
</organism>
<protein>
    <submittedName>
        <fullName evidence="2">PepSY domain-containing protein</fullName>
    </submittedName>
</protein>
<dbReference type="EMBL" id="SAWY01000005">
    <property type="protein sequence ID" value="TPH18135.1"/>
    <property type="molecule type" value="Genomic_DNA"/>
</dbReference>
<reference evidence="2 3" key="1">
    <citation type="submission" date="2019-01" db="EMBL/GenBank/DDBJ databases">
        <title>Litorilituus lipolytica sp. nov., isolated from intertidal sand of the Yellow Sea in China.</title>
        <authorList>
            <person name="Liu A."/>
        </authorList>
    </citation>
    <scope>NUCLEOTIDE SEQUENCE [LARGE SCALE GENOMIC DNA]</scope>
    <source>
        <strain evidence="2 3">RZ04</strain>
    </source>
</reference>
<evidence type="ECO:0000313" key="2">
    <source>
        <dbReference type="EMBL" id="TPH18135.1"/>
    </source>
</evidence>
<sequence>MNIRKIFFWFHLILGCSAALFIFLMSVTGVALTYERQMIQIAEQSDYVTPLTEQQLSLPLAEIVKKVDLLPVKKVASIQLKNNPNAPIVIREGRKTLAYLDPYTGESLSSPGEGTKLFLKKLRAFHRWLTFDGSFSETGRWVNGIANVIFIVLVLSGIYLWLPKRFKIRSFKQKLTLTGNYPSKQARNYQWHNVFGIYVVPVLLVVVITAIFFSFDWPGKVLKDNVSTEMVKLSVPSNSTLSDDQYILSIDEQLAVIKAAYPLWQSMRFNLSNTKTEMNIFHLDEGNGGEPQKRRSIMLNAVTGKVEKEQKFSDMSTYRKARSYIRFLHTGEAFGLIGQTLAGLASLLACFLVYTGVMLSWVRWQNSRGRKAQQ</sequence>
<keyword evidence="1" id="KW-1133">Transmembrane helix</keyword>
<comment type="caution">
    <text evidence="2">The sequence shown here is derived from an EMBL/GenBank/DDBJ whole genome shotgun (WGS) entry which is preliminary data.</text>
</comment>
<name>A0A502L6P4_9GAMM</name>
<proteinExistence type="predicted"/>
<dbReference type="Pfam" id="PF03929">
    <property type="entry name" value="PepSY_TM"/>
    <property type="match status" value="1"/>
</dbReference>
<dbReference type="AlphaFoldDB" id="A0A502L6P4"/>
<feature type="transmembrane region" description="Helical" evidence="1">
    <location>
        <begin position="336"/>
        <end position="362"/>
    </location>
</feature>
<dbReference type="PANTHER" id="PTHR34219">
    <property type="entry name" value="IRON-REGULATED INNER MEMBRANE PROTEIN-RELATED"/>
    <property type="match status" value="1"/>
</dbReference>
<accession>A0A502L6P4</accession>
<evidence type="ECO:0000313" key="3">
    <source>
        <dbReference type="Proteomes" id="UP000315303"/>
    </source>
</evidence>
<dbReference type="PANTHER" id="PTHR34219:SF3">
    <property type="entry name" value="BLL7967 PROTEIN"/>
    <property type="match status" value="1"/>
</dbReference>
<dbReference type="OrthoDB" id="9791166at2"/>
<keyword evidence="1" id="KW-0472">Membrane</keyword>
<feature type="transmembrane region" description="Helical" evidence="1">
    <location>
        <begin position="141"/>
        <end position="162"/>
    </location>
</feature>
<dbReference type="Proteomes" id="UP000315303">
    <property type="component" value="Unassembled WGS sequence"/>
</dbReference>
<evidence type="ECO:0000256" key="1">
    <source>
        <dbReference type="SAM" id="Phobius"/>
    </source>
</evidence>
<keyword evidence="1" id="KW-0812">Transmembrane</keyword>
<dbReference type="PROSITE" id="PS51257">
    <property type="entry name" value="PROKAR_LIPOPROTEIN"/>
    <property type="match status" value="1"/>
</dbReference>
<feature type="transmembrane region" description="Helical" evidence="1">
    <location>
        <begin position="194"/>
        <end position="215"/>
    </location>
</feature>